<dbReference type="InterPro" id="IPR005145">
    <property type="entry name" value="Sua5_C"/>
</dbReference>
<feature type="domain" description="YrdC-like" evidence="15">
    <location>
        <begin position="8"/>
        <end position="198"/>
    </location>
</feature>
<protein>
    <recommendedName>
        <fullName evidence="4 13">Threonylcarbamoyl-AMP synthase</fullName>
        <shortName evidence="13">TC-AMP synthase</shortName>
        <ecNumber evidence="3 13">2.7.7.87</ecNumber>
    </recommendedName>
    <alternativeName>
        <fullName evidence="11 13">L-threonylcarbamoyladenylate synthase</fullName>
    </alternativeName>
</protein>
<keyword evidence="5 13" id="KW-0963">Cytoplasm</keyword>
<feature type="binding site" evidence="14">
    <location>
        <position position="138"/>
    </location>
    <ligand>
        <name>ATP</name>
        <dbReference type="ChEBI" id="CHEBI:30616"/>
    </ligand>
</feature>
<proteinExistence type="inferred from homology"/>
<keyword evidence="6 13" id="KW-0808">Transferase</keyword>
<sequence>MTTELLTPDGTERAGELIRQGKLVVFPTETVYGLGADALDPGACRRIFEAKGRPQDNPLIVHIYDRSQVDLVARSLPPGAEILMDSFWPGPLTLVLPKRSAVSDVVTAGLDTVGVRMPRHPAALDFLKAAGTPVAAPSANRSGKPSPTNFAMARSAMEGRAEAIIDGGQCETGLESTVAAWTDTAAGRGWTILRPGAVTREDLYSVLDDLYLSQESARDEGLLARSPGTRHPHYQPRAEVRLFSDAEELERANAAGCYQGWAVLCAEEAKNAAETGRGPLLVRSYPGWIALARRLYSDFYELDAAGVPGILAQIPTEEGGISDALRNRLLKASAGRLIEI</sequence>
<feature type="binding site" evidence="14">
    <location>
        <position position="116"/>
    </location>
    <ligand>
        <name>L-threonine</name>
        <dbReference type="ChEBI" id="CHEBI:57926"/>
    </ligand>
</feature>
<dbReference type="EMBL" id="JAINWA010000001">
    <property type="protein sequence ID" value="MCD1654266.1"/>
    <property type="molecule type" value="Genomic_DNA"/>
</dbReference>
<dbReference type="GO" id="GO:0005524">
    <property type="term" value="F:ATP binding"/>
    <property type="evidence" value="ECO:0007669"/>
    <property type="project" value="UniProtKB-UniRule"/>
</dbReference>
<evidence type="ECO:0000259" key="15">
    <source>
        <dbReference type="PROSITE" id="PS51163"/>
    </source>
</evidence>
<feature type="binding site" evidence="14">
    <location>
        <position position="57"/>
    </location>
    <ligand>
        <name>ATP</name>
        <dbReference type="ChEBI" id="CHEBI:30616"/>
    </ligand>
</feature>
<feature type="binding site" evidence="14">
    <location>
        <position position="136"/>
    </location>
    <ligand>
        <name>L-threonine</name>
        <dbReference type="ChEBI" id="CHEBI:57926"/>
    </ligand>
</feature>
<dbReference type="RefSeq" id="WP_230754328.1">
    <property type="nucleotide sequence ID" value="NZ_JAINWA010000001.1"/>
</dbReference>
<feature type="binding site" evidence="14">
    <location>
        <position position="176"/>
    </location>
    <ligand>
        <name>L-threonine</name>
        <dbReference type="ChEBI" id="CHEBI:57926"/>
    </ligand>
</feature>
<evidence type="ECO:0000256" key="3">
    <source>
        <dbReference type="ARBA" id="ARBA00012584"/>
    </source>
</evidence>
<keyword evidence="10 13" id="KW-0067">ATP-binding</keyword>
<dbReference type="Pfam" id="PF03481">
    <property type="entry name" value="Sua5_C"/>
    <property type="match status" value="1"/>
</dbReference>
<dbReference type="InterPro" id="IPR006070">
    <property type="entry name" value="Sua5-like_dom"/>
</dbReference>
<dbReference type="GO" id="GO:0003725">
    <property type="term" value="F:double-stranded RNA binding"/>
    <property type="evidence" value="ECO:0007669"/>
    <property type="project" value="UniProtKB-UniRule"/>
</dbReference>
<reference evidence="16" key="1">
    <citation type="submission" date="2021-08" db="EMBL/GenBank/DDBJ databases">
        <title>Comparative analyses of Brucepasteria parasyntrophica and Teretinema zuelzerae.</title>
        <authorList>
            <person name="Song Y."/>
            <person name="Brune A."/>
        </authorList>
    </citation>
    <scope>NUCLEOTIDE SEQUENCE</scope>
    <source>
        <strain evidence="16">DSM 1903</strain>
    </source>
</reference>
<dbReference type="GO" id="GO:0006450">
    <property type="term" value="P:regulation of translational fidelity"/>
    <property type="evidence" value="ECO:0007669"/>
    <property type="project" value="TreeGrafter"/>
</dbReference>
<keyword evidence="8 13" id="KW-0548">Nucleotidyltransferase</keyword>
<feature type="binding site" evidence="14">
    <location>
        <position position="53"/>
    </location>
    <ligand>
        <name>ATP</name>
        <dbReference type="ChEBI" id="CHEBI:30616"/>
    </ligand>
</feature>
<comment type="function">
    <text evidence="13">Required for the formation of a threonylcarbamoyl group on adenosine at position 37 (t(6)A37) in tRNAs that read codons beginning with adenine.</text>
</comment>
<evidence type="ECO:0000256" key="4">
    <source>
        <dbReference type="ARBA" id="ARBA00015492"/>
    </source>
</evidence>
<dbReference type="PANTHER" id="PTHR17490">
    <property type="entry name" value="SUA5"/>
    <property type="match status" value="1"/>
</dbReference>
<evidence type="ECO:0000256" key="14">
    <source>
        <dbReference type="PIRSR" id="PIRSR004930-1"/>
    </source>
</evidence>
<evidence type="ECO:0000256" key="5">
    <source>
        <dbReference type="ARBA" id="ARBA00022490"/>
    </source>
</evidence>
<keyword evidence="7 13" id="KW-0819">tRNA processing</keyword>
<dbReference type="GO" id="GO:0005737">
    <property type="term" value="C:cytoplasm"/>
    <property type="evidence" value="ECO:0007669"/>
    <property type="project" value="UniProtKB-SubCell"/>
</dbReference>
<accession>A0AAE3JIK1</accession>
<feature type="binding site" evidence="14">
    <location>
        <position position="112"/>
    </location>
    <ligand>
        <name>ATP</name>
        <dbReference type="ChEBI" id="CHEBI:30616"/>
    </ligand>
</feature>
<evidence type="ECO:0000256" key="13">
    <source>
        <dbReference type="PIRNR" id="PIRNR004930"/>
    </source>
</evidence>
<name>A0AAE3JIK1_9SPIR</name>
<gene>
    <name evidence="16" type="ORF">K7J14_06060</name>
</gene>
<evidence type="ECO:0000256" key="12">
    <source>
        <dbReference type="ARBA" id="ARBA00048366"/>
    </source>
</evidence>
<dbReference type="GO" id="GO:0061710">
    <property type="term" value="F:L-threonylcarbamoyladenylate synthase"/>
    <property type="evidence" value="ECO:0007669"/>
    <property type="project" value="UniProtKB-EC"/>
</dbReference>
<dbReference type="Proteomes" id="UP001198163">
    <property type="component" value="Unassembled WGS sequence"/>
</dbReference>
<evidence type="ECO:0000256" key="10">
    <source>
        <dbReference type="ARBA" id="ARBA00022840"/>
    </source>
</evidence>
<keyword evidence="9 13" id="KW-0547">Nucleotide-binding</keyword>
<evidence type="ECO:0000256" key="8">
    <source>
        <dbReference type="ARBA" id="ARBA00022695"/>
    </source>
</evidence>
<dbReference type="EC" id="2.7.7.87" evidence="3 13"/>
<feature type="binding site" evidence="14">
    <location>
        <position position="30"/>
    </location>
    <ligand>
        <name>L-threonine</name>
        <dbReference type="ChEBI" id="CHEBI:57926"/>
    </ligand>
</feature>
<dbReference type="Gene3D" id="3.90.870.10">
    <property type="entry name" value="DHBP synthase"/>
    <property type="match status" value="1"/>
</dbReference>
<dbReference type="AlphaFoldDB" id="A0AAE3JIK1"/>
<dbReference type="Pfam" id="PF01300">
    <property type="entry name" value="Sua5_yciO_yrdC"/>
    <property type="match status" value="1"/>
</dbReference>
<comment type="similarity">
    <text evidence="2 13">Belongs to the SUA5 family.</text>
</comment>
<comment type="subcellular location">
    <subcellularLocation>
        <location evidence="1 13">Cytoplasm</location>
    </subcellularLocation>
</comment>
<evidence type="ECO:0000313" key="17">
    <source>
        <dbReference type="Proteomes" id="UP001198163"/>
    </source>
</evidence>
<comment type="catalytic activity">
    <reaction evidence="12 13">
        <text>L-threonine + hydrogencarbonate + ATP = L-threonylcarbamoyladenylate + diphosphate + H2O</text>
        <dbReference type="Rhea" id="RHEA:36407"/>
        <dbReference type="ChEBI" id="CHEBI:15377"/>
        <dbReference type="ChEBI" id="CHEBI:17544"/>
        <dbReference type="ChEBI" id="CHEBI:30616"/>
        <dbReference type="ChEBI" id="CHEBI:33019"/>
        <dbReference type="ChEBI" id="CHEBI:57926"/>
        <dbReference type="ChEBI" id="CHEBI:73682"/>
        <dbReference type="EC" id="2.7.7.87"/>
    </reaction>
</comment>
<dbReference type="InterPro" id="IPR050156">
    <property type="entry name" value="TC-AMP_synthase_SUA5"/>
</dbReference>
<evidence type="ECO:0000256" key="6">
    <source>
        <dbReference type="ARBA" id="ARBA00022679"/>
    </source>
</evidence>
<dbReference type="InterPro" id="IPR010923">
    <property type="entry name" value="T(6)A37_SUA5"/>
</dbReference>
<dbReference type="SUPFAM" id="SSF55821">
    <property type="entry name" value="YrdC/RibB"/>
    <property type="match status" value="1"/>
</dbReference>
<feature type="binding site" evidence="14">
    <location>
        <position position="194"/>
    </location>
    <ligand>
        <name>ATP</name>
        <dbReference type="ChEBI" id="CHEBI:30616"/>
    </ligand>
</feature>
<keyword evidence="17" id="KW-1185">Reference proteome</keyword>
<dbReference type="FunFam" id="3.90.870.10:FF:000009">
    <property type="entry name" value="Threonylcarbamoyl-AMP synthase, putative"/>
    <property type="match status" value="1"/>
</dbReference>
<dbReference type="Gene3D" id="3.40.50.11030">
    <property type="entry name" value="Threonylcarbamoyl-AMP synthase, C-terminal domain"/>
    <property type="match status" value="1"/>
</dbReference>
<evidence type="ECO:0000256" key="1">
    <source>
        <dbReference type="ARBA" id="ARBA00004496"/>
    </source>
</evidence>
<dbReference type="PROSITE" id="PS51163">
    <property type="entry name" value="YRDC"/>
    <property type="match status" value="1"/>
</dbReference>
<dbReference type="PANTHER" id="PTHR17490:SF16">
    <property type="entry name" value="THREONYLCARBAMOYL-AMP SYNTHASE"/>
    <property type="match status" value="1"/>
</dbReference>
<evidence type="ECO:0000256" key="11">
    <source>
        <dbReference type="ARBA" id="ARBA00029774"/>
    </source>
</evidence>
<dbReference type="GO" id="GO:0000049">
    <property type="term" value="F:tRNA binding"/>
    <property type="evidence" value="ECO:0007669"/>
    <property type="project" value="TreeGrafter"/>
</dbReference>
<evidence type="ECO:0000256" key="9">
    <source>
        <dbReference type="ARBA" id="ARBA00022741"/>
    </source>
</evidence>
<feature type="binding site" evidence="14">
    <location>
        <position position="234"/>
    </location>
    <ligand>
        <name>ATP</name>
        <dbReference type="ChEBI" id="CHEBI:30616"/>
    </ligand>
</feature>
<comment type="caution">
    <text evidence="16">The sequence shown here is derived from an EMBL/GenBank/DDBJ whole genome shotgun (WGS) entry which is preliminary data.</text>
</comment>
<dbReference type="InterPro" id="IPR038385">
    <property type="entry name" value="Sua5/YwlC_C"/>
</dbReference>
<feature type="binding site" evidence="14">
    <location>
        <position position="62"/>
    </location>
    <ligand>
        <name>L-threonine</name>
        <dbReference type="ChEBI" id="CHEBI:57926"/>
    </ligand>
</feature>
<evidence type="ECO:0000256" key="2">
    <source>
        <dbReference type="ARBA" id="ARBA00007663"/>
    </source>
</evidence>
<dbReference type="NCBIfam" id="TIGR00057">
    <property type="entry name" value="L-threonylcarbamoyladenylate synthase"/>
    <property type="match status" value="1"/>
</dbReference>
<evidence type="ECO:0000313" key="16">
    <source>
        <dbReference type="EMBL" id="MCD1654266.1"/>
    </source>
</evidence>
<dbReference type="InterPro" id="IPR017945">
    <property type="entry name" value="DHBP_synth_RibB-like_a/b_dom"/>
</dbReference>
<organism evidence="16 17">
    <name type="scientific">Teretinema zuelzerae</name>
    <dbReference type="NCBI Taxonomy" id="156"/>
    <lineage>
        <taxon>Bacteria</taxon>
        <taxon>Pseudomonadati</taxon>
        <taxon>Spirochaetota</taxon>
        <taxon>Spirochaetia</taxon>
        <taxon>Spirochaetales</taxon>
        <taxon>Treponemataceae</taxon>
        <taxon>Teretinema</taxon>
    </lineage>
</organism>
<dbReference type="PIRSF" id="PIRSF004930">
    <property type="entry name" value="Tln_factor_SUA5"/>
    <property type="match status" value="1"/>
</dbReference>
<dbReference type="GO" id="GO:0008033">
    <property type="term" value="P:tRNA processing"/>
    <property type="evidence" value="ECO:0007669"/>
    <property type="project" value="UniProtKB-KW"/>
</dbReference>
<feature type="binding site" evidence="14">
    <location>
        <position position="146"/>
    </location>
    <ligand>
        <name>ATP</name>
        <dbReference type="ChEBI" id="CHEBI:30616"/>
    </ligand>
</feature>
<evidence type="ECO:0000256" key="7">
    <source>
        <dbReference type="ARBA" id="ARBA00022694"/>
    </source>
</evidence>